<reference evidence="6" key="1">
    <citation type="journal article" date="2019" name="Int. J. Syst. Evol. Microbiol.">
        <title>The Global Catalogue of Microorganisms (GCM) 10K type strain sequencing project: providing services to taxonomists for standard genome sequencing and annotation.</title>
        <authorList>
            <consortium name="The Broad Institute Genomics Platform"/>
            <consortium name="The Broad Institute Genome Sequencing Center for Infectious Disease"/>
            <person name="Wu L."/>
            <person name="Ma J."/>
        </authorList>
    </citation>
    <scope>NUCLEOTIDE SEQUENCE [LARGE SCALE GENOMIC DNA]</scope>
    <source>
        <strain evidence="6">DT43</strain>
    </source>
</reference>
<dbReference type="Proteomes" id="UP001596110">
    <property type="component" value="Unassembled WGS sequence"/>
</dbReference>
<dbReference type="InterPro" id="IPR000843">
    <property type="entry name" value="HTH_LacI"/>
</dbReference>
<name>A0ABW0UG52_9STRE</name>
<dbReference type="Pfam" id="PF00356">
    <property type="entry name" value="LacI"/>
    <property type="match status" value="1"/>
</dbReference>
<dbReference type="EMBL" id="JBHSOJ010000023">
    <property type="protein sequence ID" value="MFC5631616.1"/>
    <property type="molecule type" value="Genomic_DNA"/>
</dbReference>
<dbReference type="CDD" id="cd06267">
    <property type="entry name" value="PBP1_LacI_sugar_binding-like"/>
    <property type="match status" value="1"/>
</dbReference>
<dbReference type="Gene3D" id="3.40.50.2300">
    <property type="match status" value="2"/>
</dbReference>
<keyword evidence="3" id="KW-0804">Transcription</keyword>
<evidence type="ECO:0000313" key="6">
    <source>
        <dbReference type="Proteomes" id="UP001596110"/>
    </source>
</evidence>
<evidence type="ECO:0000256" key="3">
    <source>
        <dbReference type="ARBA" id="ARBA00023163"/>
    </source>
</evidence>
<dbReference type="PANTHER" id="PTHR30146:SF109">
    <property type="entry name" value="HTH-TYPE TRANSCRIPTIONAL REGULATOR GALS"/>
    <property type="match status" value="1"/>
</dbReference>
<accession>A0ABW0UG52</accession>
<dbReference type="CDD" id="cd01392">
    <property type="entry name" value="HTH_LacI"/>
    <property type="match status" value="1"/>
</dbReference>
<evidence type="ECO:0000259" key="4">
    <source>
        <dbReference type="PROSITE" id="PS50932"/>
    </source>
</evidence>
<dbReference type="GO" id="GO:0003677">
    <property type="term" value="F:DNA binding"/>
    <property type="evidence" value="ECO:0007669"/>
    <property type="project" value="UniProtKB-KW"/>
</dbReference>
<dbReference type="Pfam" id="PF00532">
    <property type="entry name" value="Peripla_BP_1"/>
    <property type="match status" value="1"/>
</dbReference>
<protein>
    <submittedName>
        <fullName evidence="5">LacI family DNA-binding transcriptional regulator</fullName>
    </submittedName>
</protein>
<dbReference type="RefSeq" id="WP_232323203.1">
    <property type="nucleotide sequence ID" value="NZ_JBHSOJ010000023.1"/>
</dbReference>
<dbReference type="InterPro" id="IPR028082">
    <property type="entry name" value="Peripla_BP_I"/>
</dbReference>
<sequence length="354" mass="38789">MKLFFLKYIINVDKQTIVESSEEMATLKDVAKLACVDVSTVSRALNNSAYVHPETKARILEAVKELSYQPNILAKGLRQGKRNTIGVLVPHLHMTIFAEVTQGIEEMATKEGFATLLCHTEDSASLEKECLNRLRNGFVDGVIIAATGHNKKLVRDIQASGLPVMQVIRKVDADISSVTVDYETSTQEAVAYFANKGCSHIGLINGSMSLAPYAERYKGYKKELKSRNLKETTAGFDQPVNTMAYGYDCTKALLQQNPELDAIVAAVDTQGIGALRALKEAGKRVPEDIKLMSLTGQEVGAMLETSMTAMEIPAKEIGAKAAQLLIEEIQNPHNYPVGAKHLIYNSILVEREST</sequence>
<dbReference type="PROSITE" id="PS50932">
    <property type="entry name" value="HTH_LACI_2"/>
    <property type="match status" value="1"/>
</dbReference>
<dbReference type="SUPFAM" id="SSF47413">
    <property type="entry name" value="lambda repressor-like DNA-binding domains"/>
    <property type="match status" value="1"/>
</dbReference>
<evidence type="ECO:0000256" key="1">
    <source>
        <dbReference type="ARBA" id="ARBA00023015"/>
    </source>
</evidence>
<dbReference type="InterPro" id="IPR010982">
    <property type="entry name" value="Lambda_DNA-bd_dom_sf"/>
</dbReference>
<keyword evidence="2 5" id="KW-0238">DNA-binding</keyword>
<organism evidence="5 6">
    <name type="scientific">Streptococcus caledonicus</name>
    <dbReference type="NCBI Taxonomy" id="2614158"/>
    <lineage>
        <taxon>Bacteria</taxon>
        <taxon>Bacillati</taxon>
        <taxon>Bacillota</taxon>
        <taxon>Bacilli</taxon>
        <taxon>Lactobacillales</taxon>
        <taxon>Streptococcaceae</taxon>
        <taxon>Streptococcus</taxon>
    </lineage>
</organism>
<proteinExistence type="predicted"/>
<evidence type="ECO:0000256" key="2">
    <source>
        <dbReference type="ARBA" id="ARBA00023125"/>
    </source>
</evidence>
<gene>
    <name evidence="5" type="ORF">ACFPQ3_08585</name>
</gene>
<keyword evidence="6" id="KW-1185">Reference proteome</keyword>
<dbReference type="InterPro" id="IPR001761">
    <property type="entry name" value="Peripla_BP/Lac1_sug-bd_dom"/>
</dbReference>
<dbReference type="SUPFAM" id="SSF53822">
    <property type="entry name" value="Periplasmic binding protein-like I"/>
    <property type="match status" value="1"/>
</dbReference>
<evidence type="ECO:0000313" key="5">
    <source>
        <dbReference type="EMBL" id="MFC5631616.1"/>
    </source>
</evidence>
<feature type="domain" description="HTH lacI-type" evidence="4">
    <location>
        <begin position="25"/>
        <end position="79"/>
    </location>
</feature>
<dbReference type="SMART" id="SM00354">
    <property type="entry name" value="HTH_LACI"/>
    <property type="match status" value="1"/>
</dbReference>
<comment type="caution">
    <text evidence="5">The sequence shown here is derived from an EMBL/GenBank/DDBJ whole genome shotgun (WGS) entry which is preliminary data.</text>
</comment>
<dbReference type="PANTHER" id="PTHR30146">
    <property type="entry name" value="LACI-RELATED TRANSCRIPTIONAL REPRESSOR"/>
    <property type="match status" value="1"/>
</dbReference>
<keyword evidence="1" id="KW-0805">Transcription regulation</keyword>
<dbReference type="Gene3D" id="1.10.260.40">
    <property type="entry name" value="lambda repressor-like DNA-binding domains"/>
    <property type="match status" value="1"/>
</dbReference>